<dbReference type="RefSeq" id="WP_183635262.1">
    <property type="nucleotide sequence ID" value="NZ_BAABLE010000005.1"/>
</dbReference>
<feature type="domain" description="Methyltransferase" evidence="2">
    <location>
        <begin position="276"/>
        <end position="582"/>
    </location>
</feature>
<dbReference type="InterPro" id="IPR029063">
    <property type="entry name" value="SAM-dependent_MTases_sf"/>
</dbReference>
<name>A0A840BK88_9RHOO</name>
<dbReference type="Proteomes" id="UP000561045">
    <property type="component" value="Unassembled WGS sequence"/>
</dbReference>
<dbReference type="InterPro" id="IPR029058">
    <property type="entry name" value="AB_hydrolase_fold"/>
</dbReference>
<dbReference type="GO" id="GO:0016787">
    <property type="term" value="F:hydrolase activity"/>
    <property type="evidence" value="ECO:0007669"/>
    <property type="project" value="UniProtKB-KW"/>
</dbReference>
<keyword evidence="3" id="KW-0489">Methyltransferase</keyword>
<dbReference type="AlphaFoldDB" id="A0A840BK88"/>
<dbReference type="InterPro" id="IPR051044">
    <property type="entry name" value="MAG_DAG_Lipase"/>
</dbReference>
<accession>A0A840BK88</accession>
<dbReference type="GO" id="GO:0032259">
    <property type="term" value="P:methylation"/>
    <property type="evidence" value="ECO:0007669"/>
    <property type="project" value="UniProtKB-KW"/>
</dbReference>
<protein>
    <submittedName>
        <fullName evidence="3">Alpha-beta hydrolase superfamily lysophospholipase/SAM-dependent methyltransferase</fullName>
    </submittedName>
</protein>
<evidence type="ECO:0000313" key="3">
    <source>
        <dbReference type="EMBL" id="MBB4013380.1"/>
    </source>
</evidence>
<comment type="caution">
    <text evidence="3">The sequence shown here is derived from an EMBL/GenBank/DDBJ whole genome shotgun (WGS) entry which is preliminary data.</text>
</comment>
<keyword evidence="4" id="KW-1185">Reference proteome</keyword>
<sequence length="591" mass="64699">MSLTQRTVHETQFVSHDGAPLFYRHWPASGATSRGAIILLHRGHEHSGRMAHLVDELDLPDFDFFAWDARGHGRSPGERGFSPSFMHSVADLEAFSRHIHAQHGFAAQDTAVVAQSVGAVIAATWVHDYAPPLRAQVLASPAFSVKLYVPLARPGLALMHKVLGDFKVTSYVKARYLTHDQARAASYDTDPLITRPISVNVLQGLYDAAERVVADAAAIHVPTQLFISGDDWVVRHAPQHAFFDALGSATKLCRVLPGFRHDTLGERDRAPVVAEIRDFVLARFAAVPEVPDLRDAHERGHTFDEYQRLCAAPGLLAGAVFASMRVAMRTLGRLSTGMRLGLRTGFDSGSTLDYVYRNKPSGWLGLGWLTDRNYLNAIGWRGIRQRKLHLEAAIARAADALHAAGQPLHLLDVAAGHGRYILDSIARLPIAPASIRLRDYSPINLSDGKALIAERGVGRIARFEQADAFDPASYASLYPAPTVAVVSGLYELFPDNTPVRRSLGALGAAVAPGGYLIYTGQPWHPQLELIARTLSSHRDGEPWVMRRRTQAELDQLVAEAGFEKIAQSIDRWGIFTVSIARRRAATHAAAA</sequence>
<proteinExistence type="predicted"/>
<organism evidence="3 4">
    <name type="scientific">Niveibacterium umoris</name>
    <dbReference type="NCBI Taxonomy" id="1193620"/>
    <lineage>
        <taxon>Bacteria</taxon>
        <taxon>Pseudomonadati</taxon>
        <taxon>Pseudomonadota</taxon>
        <taxon>Betaproteobacteria</taxon>
        <taxon>Rhodocyclales</taxon>
        <taxon>Rhodocyclaceae</taxon>
        <taxon>Niveibacterium</taxon>
    </lineage>
</organism>
<keyword evidence="3" id="KW-0378">Hydrolase</keyword>
<dbReference type="InterPro" id="IPR022742">
    <property type="entry name" value="Hydrolase_4"/>
</dbReference>
<dbReference type="FunFam" id="3.40.50.1820:FF:000201">
    <property type="entry name" value="Alpha/beta fold hydrolase"/>
    <property type="match status" value="1"/>
</dbReference>
<reference evidence="3 4" key="1">
    <citation type="submission" date="2020-08" db="EMBL/GenBank/DDBJ databases">
        <title>Genomic Encyclopedia of Type Strains, Phase IV (KMG-IV): sequencing the most valuable type-strain genomes for metagenomic binning, comparative biology and taxonomic classification.</title>
        <authorList>
            <person name="Goeker M."/>
        </authorList>
    </citation>
    <scope>NUCLEOTIDE SEQUENCE [LARGE SCALE GENOMIC DNA]</scope>
    <source>
        <strain evidence="3 4">DSM 106739</strain>
    </source>
</reference>
<evidence type="ECO:0000313" key="4">
    <source>
        <dbReference type="Proteomes" id="UP000561045"/>
    </source>
</evidence>
<evidence type="ECO:0000259" key="2">
    <source>
        <dbReference type="Pfam" id="PF12147"/>
    </source>
</evidence>
<dbReference type="Pfam" id="PF12147">
    <property type="entry name" value="Methyltransf_20"/>
    <property type="match status" value="1"/>
</dbReference>
<dbReference type="InterPro" id="IPR022744">
    <property type="entry name" value="MeTrfase_dom_put"/>
</dbReference>
<dbReference type="SUPFAM" id="SSF53474">
    <property type="entry name" value="alpha/beta-Hydrolases"/>
    <property type="match status" value="1"/>
</dbReference>
<dbReference type="EMBL" id="JACIET010000002">
    <property type="protein sequence ID" value="MBB4013380.1"/>
    <property type="molecule type" value="Genomic_DNA"/>
</dbReference>
<dbReference type="Gene3D" id="3.40.50.150">
    <property type="entry name" value="Vaccinia Virus protein VP39"/>
    <property type="match status" value="1"/>
</dbReference>
<dbReference type="SUPFAM" id="SSF53335">
    <property type="entry name" value="S-adenosyl-L-methionine-dependent methyltransferases"/>
    <property type="match status" value="1"/>
</dbReference>
<dbReference type="GO" id="GO:0008168">
    <property type="term" value="F:methyltransferase activity"/>
    <property type="evidence" value="ECO:0007669"/>
    <property type="project" value="UniProtKB-KW"/>
</dbReference>
<gene>
    <name evidence="3" type="ORF">GGR36_002726</name>
</gene>
<feature type="domain" description="Serine aminopeptidase S33" evidence="1">
    <location>
        <begin position="33"/>
        <end position="268"/>
    </location>
</feature>
<dbReference type="Pfam" id="PF12146">
    <property type="entry name" value="Hydrolase_4"/>
    <property type="match status" value="1"/>
</dbReference>
<dbReference type="Gene3D" id="3.40.50.1820">
    <property type="entry name" value="alpha/beta hydrolase"/>
    <property type="match status" value="1"/>
</dbReference>
<evidence type="ECO:0000259" key="1">
    <source>
        <dbReference type="Pfam" id="PF12146"/>
    </source>
</evidence>
<dbReference type="PANTHER" id="PTHR11614">
    <property type="entry name" value="PHOSPHOLIPASE-RELATED"/>
    <property type="match status" value="1"/>
</dbReference>
<keyword evidence="3" id="KW-0808">Transferase</keyword>